<dbReference type="InterPro" id="IPR015943">
    <property type="entry name" value="WD40/YVTN_repeat-like_dom_sf"/>
</dbReference>
<dbReference type="InterPro" id="IPR011042">
    <property type="entry name" value="6-blade_b-propeller_TolB-like"/>
</dbReference>
<name>A0A1H6BSY5_9ACTN</name>
<dbReference type="Gene3D" id="2.130.10.10">
    <property type="entry name" value="YVTN repeat-like/Quinoprotein amine dehydrogenase"/>
    <property type="match status" value="1"/>
</dbReference>
<keyword evidence="2" id="KW-1185">Reference proteome</keyword>
<dbReference type="InterPro" id="IPR011044">
    <property type="entry name" value="Quino_amine_DH_bsu"/>
</dbReference>
<accession>A0A1H6BSY5</accession>
<evidence type="ECO:0000313" key="2">
    <source>
        <dbReference type="Proteomes" id="UP000236732"/>
    </source>
</evidence>
<dbReference type="SUPFAM" id="SSF50969">
    <property type="entry name" value="YVTN repeat-like/Quinoprotein amine dehydrogenase"/>
    <property type="match status" value="1"/>
</dbReference>
<proteinExistence type="predicted"/>
<evidence type="ECO:0008006" key="3">
    <source>
        <dbReference type="Google" id="ProtNLM"/>
    </source>
</evidence>
<sequence>MNRERILLTHPGTSKPKYLELRVDGVELRRSWWTGAGKPQERMKSFGGGRAAREALEKIVTEKMRDGYAVLRDVAATEPGDVVVQCATPATNGIVAFALHPDGGTLAVARGIPDRVRPRLGSEVQTIDLRTGARRVVYADASRNSAVHDMAFEPGGSHLTFTVRNTSSGGDTSHTVELATGHVQRLPHTPLGRDTVAGRMLVSDDHTLRVLGPDGHSCLDLPAGEPSRTGTAALSPSGRLVGLIHHPDNRDTEYDLEVWDVDTGRRVLGAPYPFPTRADNARGLGKLMFDRTEQLLVASGETLGCCGVSVESGALCWTIEDRLADVALAPNGTRLAGARIQGPVIVYDTATGQPLEPRFVVPGEPSLYYRTVEFSADGRLLAVGDYPGRVTVFRFDGLEFTKPGG</sequence>
<evidence type="ECO:0000313" key="1">
    <source>
        <dbReference type="EMBL" id="SEG63316.1"/>
    </source>
</evidence>
<reference evidence="1 2" key="1">
    <citation type="submission" date="2016-10" db="EMBL/GenBank/DDBJ databases">
        <authorList>
            <person name="de Groot N.N."/>
        </authorList>
    </citation>
    <scope>NUCLEOTIDE SEQUENCE [LARGE SCALE GENOMIC DNA]</scope>
    <source>
        <strain evidence="1 2">CGMCC 4.7037</strain>
    </source>
</reference>
<gene>
    <name evidence="1" type="ORF">SAMN05444920_103588</name>
</gene>
<dbReference type="EMBL" id="FNVT01000003">
    <property type="protein sequence ID" value="SEG63316.1"/>
    <property type="molecule type" value="Genomic_DNA"/>
</dbReference>
<dbReference type="Proteomes" id="UP000236732">
    <property type="component" value="Unassembled WGS sequence"/>
</dbReference>
<dbReference type="Gene3D" id="2.120.10.30">
    <property type="entry name" value="TolB, C-terminal domain"/>
    <property type="match status" value="1"/>
</dbReference>
<protein>
    <recommendedName>
        <fullName evidence="3">WGR domain-containing protein</fullName>
    </recommendedName>
</protein>
<dbReference type="AlphaFoldDB" id="A0A1H6BSY5"/>
<organism evidence="1 2">
    <name type="scientific">Nonomuraea solani</name>
    <dbReference type="NCBI Taxonomy" id="1144553"/>
    <lineage>
        <taxon>Bacteria</taxon>
        <taxon>Bacillati</taxon>
        <taxon>Actinomycetota</taxon>
        <taxon>Actinomycetes</taxon>
        <taxon>Streptosporangiales</taxon>
        <taxon>Streptosporangiaceae</taxon>
        <taxon>Nonomuraea</taxon>
    </lineage>
</organism>